<keyword evidence="7 13" id="KW-0198">Cysteine biosynthesis</keyword>
<evidence type="ECO:0000259" key="14">
    <source>
        <dbReference type="PROSITE" id="PS51371"/>
    </source>
</evidence>
<organism evidence="15 16">
    <name type="scientific">Dendroctonus ponderosae</name>
    <name type="common">Mountain pine beetle</name>
    <dbReference type="NCBI Taxonomy" id="77166"/>
    <lineage>
        <taxon>Eukaryota</taxon>
        <taxon>Metazoa</taxon>
        <taxon>Ecdysozoa</taxon>
        <taxon>Arthropoda</taxon>
        <taxon>Hexapoda</taxon>
        <taxon>Insecta</taxon>
        <taxon>Pterygota</taxon>
        <taxon>Neoptera</taxon>
        <taxon>Endopterygota</taxon>
        <taxon>Coleoptera</taxon>
        <taxon>Polyphaga</taxon>
        <taxon>Cucujiformia</taxon>
        <taxon>Curculionidae</taxon>
        <taxon>Scolytinae</taxon>
        <taxon>Dendroctonus</taxon>
    </lineage>
</organism>
<protein>
    <recommendedName>
        <fullName evidence="9 13">Cystathionine beta-synthase</fullName>
        <ecNumber evidence="4 13">4.2.1.22</ecNumber>
    </recommendedName>
</protein>
<evidence type="ECO:0000256" key="4">
    <source>
        <dbReference type="ARBA" id="ARBA00012041"/>
    </source>
</evidence>
<evidence type="ECO:0000256" key="11">
    <source>
        <dbReference type="ARBA" id="ARBA00047490"/>
    </source>
</evidence>
<keyword evidence="16" id="KW-1185">Reference proteome</keyword>
<evidence type="ECO:0000256" key="12">
    <source>
        <dbReference type="PROSITE-ProRule" id="PRU00703"/>
    </source>
</evidence>
<accession>A0AAR5Q9M7</accession>
<dbReference type="Pfam" id="PF00291">
    <property type="entry name" value="PALP"/>
    <property type="match status" value="1"/>
</dbReference>
<dbReference type="Gene3D" id="3.40.50.1100">
    <property type="match status" value="2"/>
</dbReference>
<dbReference type="GeneID" id="109544276"/>
<dbReference type="PROSITE" id="PS51371">
    <property type="entry name" value="CBS"/>
    <property type="match status" value="1"/>
</dbReference>
<dbReference type="PROSITE" id="PS00901">
    <property type="entry name" value="CYS_SYNTHASE"/>
    <property type="match status" value="1"/>
</dbReference>
<dbReference type="NCBIfam" id="TIGR01137">
    <property type="entry name" value="cysta_beta"/>
    <property type="match status" value="1"/>
</dbReference>
<evidence type="ECO:0000256" key="3">
    <source>
        <dbReference type="ARBA" id="ARBA00007103"/>
    </source>
</evidence>
<dbReference type="InterPro" id="IPR036052">
    <property type="entry name" value="TrpB-like_PALP_sf"/>
</dbReference>
<dbReference type="InterPro" id="IPR050214">
    <property type="entry name" value="Cys_Synth/Cystath_Beta-Synth"/>
</dbReference>
<dbReference type="RefSeq" id="XP_019769932.1">
    <property type="nucleotide sequence ID" value="XM_019914373.2"/>
</dbReference>
<dbReference type="GO" id="GO:0005737">
    <property type="term" value="C:cytoplasm"/>
    <property type="evidence" value="ECO:0007669"/>
    <property type="project" value="InterPro"/>
</dbReference>
<dbReference type="Proteomes" id="UP000019118">
    <property type="component" value="Unassembled WGS sequence"/>
</dbReference>
<dbReference type="GO" id="GO:0030170">
    <property type="term" value="F:pyridoxal phosphate binding"/>
    <property type="evidence" value="ECO:0007669"/>
    <property type="project" value="UniProtKB-ARBA"/>
</dbReference>
<proteinExistence type="inferred from homology"/>
<dbReference type="SUPFAM" id="SSF54631">
    <property type="entry name" value="CBS-domain pair"/>
    <property type="match status" value="1"/>
</dbReference>
<dbReference type="Gene3D" id="3.10.580.10">
    <property type="entry name" value="CBS-domain"/>
    <property type="match status" value="1"/>
</dbReference>
<dbReference type="KEGG" id="dpa:109544276"/>
<evidence type="ECO:0000256" key="2">
    <source>
        <dbReference type="ARBA" id="ARBA00005003"/>
    </source>
</evidence>
<dbReference type="InterPro" id="IPR046342">
    <property type="entry name" value="CBS_dom_sf"/>
</dbReference>
<dbReference type="InterPro" id="IPR005857">
    <property type="entry name" value="Cysta_beta_synth"/>
</dbReference>
<dbReference type="AlphaFoldDB" id="A0AAR5Q9M7"/>
<evidence type="ECO:0000256" key="6">
    <source>
        <dbReference type="ARBA" id="ARBA00023122"/>
    </source>
</evidence>
<dbReference type="EC" id="4.2.1.22" evidence="4 13"/>
<evidence type="ECO:0000256" key="10">
    <source>
        <dbReference type="ARBA" id="ARBA00045425"/>
    </source>
</evidence>
<reference evidence="16" key="1">
    <citation type="journal article" date="2013" name="Genome Biol.">
        <title>Draft genome of the mountain pine beetle, Dendroctonus ponderosae Hopkins, a major forest pest.</title>
        <authorList>
            <person name="Keeling C.I."/>
            <person name="Yuen M.M."/>
            <person name="Liao N.Y."/>
            <person name="Docking T.R."/>
            <person name="Chan S.K."/>
            <person name="Taylor G.A."/>
            <person name="Palmquist D.L."/>
            <person name="Jackman S.D."/>
            <person name="Nguyen A."/>
            <person name="Li M."/>
            <person name="Henderson H."/>
            <person name="Janes J.K."/>
            <person name="Zhao Y."/>
            <person name="Pandoh P."/>
            <person name="Moore R."/>
            <person name="Sperling F.A."/>
            <person name="Huber D.P."/>
            <person name="Birol I."/>
            <person name="Jones S.J."/>
            <person name="Bohlmann J."/>
        </authorList>
    </citation>
    <scope>NUCLEOTIDE SEQUENCE</scope>
</reference>
<dbReference type="CDD" id="cd01561">
    <property type="entry name" value="CBS_like"/>
    <property type="match status" value="1"/>
</dbReference>
<evidence type="ECO:0000256" key="9">
    <source>
        <dbReference type="ARBA" id="ARBA00026192"/>
    </source>
</evidence>
<evidence type="ECO:0000256" key="7">
    <source>
        <dbReference type="ARBA" id="ARBA00023192"/>
    </source>
</evidence>
<evidence type="ECO:0000256" key="1">
    <source>
        <dbReference type="ARBA" id="ARBA00001933"/>
    </source>
</evidence>
<dbReference type="InterPro" id="IPR001926">
    <property type="entry name" value="TrpB-like_PALP"/>
</dbReference>
<dbReference type="FunFam" id="3.40.50.1100:FF:000003">
    <property type="entry name" value="Cystathionine beta-synthase"/>
    <property type="match status" value="1"/>
</dbReference>
<dbReference type="FunFam" id="3.40.50.1100:FF:000118">
    <property type="entry name" value="Related to CYS4-cystathionine beta-synthase"/>
    <property type="match status" value="1"/>
</dbReference>
<keyword evidence="6 12" id="KW-0129">CBS domain</keyword>
<evidence type="ECO:0000256" key="13">
    <source>
        <dbReference type="RuleBase" id="RU361204"/>
    </source>
</evidence>
<keyword evidence="5 13" id="KW-0663">Pyridoxal phosphate</keyword>
<evidence type="ECO:0000313" key="16">
    <source>
        <dbReference type="Proteomes" id="UP000019118"/>
    </source>
</evidence>
<reference evidence="15" key="2">
    <citation type="submission" date="2024-08" db="UniProtKB">
        <authorList>
            <consortium name="EnsemblMetazoa"/>
        </authorList>
    </citation>
    <scope>IDENTIFICATION</scope>
</reference>
<dbReference type="GO" id="GO:0004122">
    <property type="term" value="F:cystathionine beta-synthase activity"/>
    <property type="evidence" value="ECO:0007669"/>
    <property type="project" value="UniProtKB-UniRule"/>
</dbReference>
<dbReference type="Pfam" id="PF00571">
    <property type="entry name" value="CBS"/>
    <property type="match status" value="1"/>
</dbReference>
<comment type="catalytic activity">
    <reaction evidence="11 13">
        <text>L-homocysteine + L-serine = L,L-cystathionine + H2O</text>
        <dbReference type="Rhea" id="RHEA:10112"/>
        <dbReference type="ChEBI" id="CHEBI:15377"/>
        <dbReference type="ChEBI" id="CHEBI:33384"/>
        <dbReference type="ChEBI" id="CHEBI:58161"/>
        <dbReference type="ChEBI" id="CHEBI:58199"/>
        <dbReference type="EC" id="4.2.1.22"/>
    </reaction>
</comment>
<dbReference type="EnsemblMetazoa" id="XM_019914373.1">
    <property type="protein sequence ID" value="XP_019769932.1"/>
    <property type="gene ID" value="LOC109544276"/>
</dbReference>
<keyword evidence="8 13" id="KW-0456">Lyase</keyword>
<dbReference type="InterPro" id="IPR001216">
    <property type="entry name" value="P-phosphate_BS"/>
</dbReference>
<dbReference type="PANTHER" id="PTHR10314">
    <property type="entry name" value="CYSTATHIONINE BETA-SYNTHASE"/>
    <property type="match status" value="1"/>
</dbReference>
<comment type="similarity">
    <text evidence="3 13">Belongs to the cysteine synthase/cystathionine beta-synthase family.</text>
</comment>
<dbReference type="InterPro" id="IPR000644">
    <property type="entry name" value="CBS_dom"/>
</dbReference>
<comment type="function">
    <text evidence="10">Hydro-lyase catalyzing the first step of the transsulfuration pathway, where the hydroxyl group of L-serine is displaced by L-homocysteine in a beta-replacement reaction to form L-cystathionine, the precursor of L-cysteine. This catabolic route allows the elimination of L-methionine and the toxic metabolite L-homocysteine. Also involved in the production of hydrogen sulfide, a gasotransmitter with signaling and cytoprotective effects on neurons.</text>
</comment>
<dbReference type="GO" id="GO:0019343">
    <property type="term" value="P:cysteine biosynthetic process via cystathionine"/>
    <property type="evidence" value="ECO:0007669"/>
    <property type="project" value="UniProtKB-UniRule"/>
</dbReference>
<sequence>MSALSDDTILSECPYSHEVIEKEKKIADISDDGVHTHYNAKGQLVYVAPINGETFVIPDAPRRCTWTKNAKQDGVFFPHTYQNWKRSEKIQDNVLQLIGNTPMVKLNSIPKKAGVKCNVYAKLEYFNPGGSIKDRIANRIIQDAEKQGLLKPGMTIIEPSSGNTGVGVALASAIKGYKCIIVMCEKMSNEKVAVMQALGARLIKTPITADSYSAEGIFGVANRLHKEIPDSLILDQFSNPGNPLAHYDTTAEEIWDQCDHKVDALVLGAGTGGTLTGISRKFRELSPQTKIVGVDPVGSVFAVPDSLNKTDVTFFEVEGLGYDFVPTSLDQTGADHWVKSNDQESLTMARRLIREEGLLCGTSSGAAVSAAMKIAVHLKEGQNLVVIIPDSIRNYLTKFVSDNWMEARGFQISKNVNKHWWWENAVSKVKFRKIDTLPSNETCDNVLAIMRKLNVDQVAVLKPDGNILGTVTKSHLINNILAKNVLPTQKIENCTLRIFPKINCNTGRLGLISRILEKDSYVIITESCGHSKGEKPLGVVDINDLYDYICKAENAMSWK</sequence>
<comment type="cofactor">
    <cofactor evidence="1 13">
        <name>pyridoxal 5'-phosphate</name>
        <dbReference type="ChEBI" id="CHEBI:597326"/>
    </cofactor>
</comment>
<name>A0AAR5Q9M7_DENPD</name>
<comment type="pathway">
    <text evidence="2">Amino-acid biosynthesis; L-cysteine biosynthesis; L-cysteine from L-homocysteine and L-serine: step 1/2.</text>
</comment>
<evidence type="ECO:0000313" key="15">
    <source>
        <dbReference type="EnsemblMetazoa" id="XP_019769932.1"/>
    </source>
</evidence>
<keyword evidence="13" id="KW-0028">Amino-acid biosynthesis</keyword>
<evidence type="ECO:0000256" key="5">
    <source>
        <dbReference type="ARBA" id="ARBA00022898"/>
    </source>
</evidence>
<feature type="domain" description="CBS" evidence="14">
    <location>
        <begin position="426"/>
        <end position="488"/>
    </location>
</feature>
<dbReference type="SUPFAM" id="SSF53686">
    <property type="entry name" value="Tryptophan synthase beta subunit-like PLP-dependent enzymes"/>
    <property type="match status" value="1"/>
</dbReference>
<evidence type="ECO:0000256" key="8">
    <source>
        <dbReference type="ARBA" id="ARBA00023239"/>
    </source>
</evidence>
<dbReference type="GO" id="GO:0006535">
    <property type="term" value="P:cysteine biosynthetic process from serine"/>
    <property type="evidence" value="ECO:0007669"/>
    <property type="project" value="UniProtKB-UniRule"/>
</dbReference>